<gene>
    <name evidence="1" type="ORF">DFR64_0545</name>
</gene>
<name>A0A347ZTV2_9CHLR</name>
<evidence type="ECO:0000313" key="2">
    <source>
        <dbReference type="Proteomes" id="UP000256388"/>
    </source>
</evidence>
<protein>
    <submittedName>
        <fullName evidence="1">LmbE family N-acetylglucosaminyl deacetylase</fullName>
    </submittedName>
</protein>
<dbReference type="Pfam" id="PF02585">
    <property type="entry name" value="PIG-L"/>
    <property type="match status" value="1"/>
</dbReference>
<evidence type="ECO:0000313" key="1">
    <source>
        <dbReference type="EMBL" id="REG10685.1"/>
    </source>
</evidence>
<reference evidence="1 2" key="1">
    <citation type="submission" date="2018-08" db="EMBL/GenBank/DDBJ databases">
        <title>Genomic Encyclopedia of Type Strains, Phase IV (KMG-IV): sequencing the most valuable type-strain genomes for metagenomic binning, comparative biology and taxonomic classification.</title>
        <authorList>
            <person name="Goeker M."/>
        </authorList>
    </citation>
    <scope>NUCLEOTIDE SEQUENCE [LARGE SCALE GENOMIC DNA]</scope>
    <source>
        <strain evidence="1 2">DSM 23923</strain>
    </source>
</reference>
<organism evidence="1 2">
    <name type="scientific">Pelolinea submarina</name>
    <dbReference type="NCBI Taxonomy" id="913107"/>
    <lineage>
        <taxon>Bacteria</taxon>
        <taxon>Bacillati</taxon>
        <taxon>Chloroflexota</taxon>
        <taxon>Anaerolineae</taxon>
        <taxon>Anaerolineales</taxon>
        <taxon>Anaerolineaceae</taxon>
        <taxon>Pelolinea</taxon>
    </lineage>
</organism>
<dbReference type="OrthoDB" id="116799at2"/>
<dbReference type="RefSeq" id="WP_158675071.1">
    <property type="nucleotide sequence ID" value="NZ_AP018437.1"/>
</dbReference>
<dbReference type="InterPro" id="IPR003737">
    <property type="entry name" value="GlcNAc_PI_deacetylase-related"/>
</dbReference>
<dbReference type="EMBL" id="QUMS01000001">
    <property type="protein sequence ID" value="REG10685.1"/>
    <property type="molecule type" value="Genomic_DNA"/>
</dbReference>
<dbReference type="AlphaFoldDB" id="A0A347ZTV2"/>
<accession>A0A347ZTV2</accession>
<comment type="caution">
    <text evidence="1">The sequence shown here is derived from an EMBL/GenBank/DDBJ whole genome shotgun (WGS) entry which is preliminary data.</text>
</comment>
<dbReference type="Proteomes" id="UP000256388">
    <property type="component" value="Unassembled WGS sequence"/>
</dbReference>
<sequence>MKTILVLSPHLDDAVLSLGGTMAEMAHIGRNVVVYNLFCAPYHGPLSPAAQRLHEGWGDPEDITGLRLQEDRQALEVIGAQQIIGDARDLIYRQSVQGDWLYTHMEDIQGDRNPEDNALVSAYFSKLAGMFTKEKFEIYVPLGIGGHIDHILAFDMGVLLHEAAYTVKFYEDLPYALREDYLSARMNTVKNMRSSIELFPLEMLDRKIEALHFYQSQIDSLFENEENMRDWMQRQALHMSGREDMGGEKVWMLE</sequence>
<proteinExistence type="predicted"/>
<keyword evidence="2" id="KW-1185">Reference proteome</keyword>
<dbReference type="SUPFAM" id="SSF102588">
    <property type="entry name" value="LmbE-like"/>
    <property type="match status" value="1"/>
</dbReference>
<dbReference type="Gene3D" id="3.40.50.10320">
    <property type="entry name" value="LmbE-like"/>
    <property type="match status" value="1"/>
</dbReference>
<dbReference type="InterPro" id="IPR024078">
    <property type="entry name" value="LmbE-like_dom_sf"/>
</dbReference>